<accession>A0A011M3K7</accession>
<keyword evidence="2" id="KW-1185">Reference proteome</keyword>
<dbReference type="Proteomes" id="UP000020218">
    <property type="component" value="Unassembled WGS sequence"/>
</dbReference>
<evidence type="ECO:0000313" key="2">
    <source>
        <dbReference type="Proteomes" id="UP000020218"/>
    </source>
</evidence>
<reference evidence="1" key="1">
    <citation type="submission" date="2014-02" db="EMBL/GenBank/DDBJ databases">
        <title>Expanding our view of genomic diversity in Candidatus Accumulibacter clades.</title>
        <authorList>
            <person name="Skennerton C.T."/>
            <person name="Barr J.J."/>
            <person name="Slater F.R."/>
            <person name="Bond P.L."/>
            <person name="Tyson G.W."/>
        </authorList>
    </citation>
    <scope>NUCLEOTIDE SEQUENCE [LARGE SCALE GENOMIC DNA]</scope>
</reference>
<proteinExistence type="predicted"/>
<dbReference type="AlphaFoldDB" id="A0A011M3K7"/>
<evidence type="ECO:0000313" key="1">
    <source>
        <dbReference type="EMBL" id="EXI64183.1"/>
    </source>
</evidence>
<protein>
    <submittedName>
        <fullName evidence="1">Uncharacterized protein</fullName>
    </submittedName>
</protein>
<name>A0A011M3K7_9PROT</name>
<organism evidence="1 2">
    <name type="scientific">Candidatus Accumulibacter adjunctus</name>
    <dbReference type="NCBI Taxonomy" id="1454001"/>
    <lineage>
        <taxon>Bacteria</taxon>
        <taxon>Pseudomonadati</taxon>
        <taxon>Pseudomonadota</taxon>
        <taxon>Betaproteobacteria</taxon>
        <taxon>Candidatus Accumulibacter</taxon>
    </lineage>
</organism>
<gene>
    <name evidence="1" type="ORF">AW08_03783</name>
</gene>
<sequence length="162" mass="18337">MPRIFDNIDKALLPALQRTMEVTERADFCVGYFNLRGWRHLSGYVDRWAGGAGQCCRLLIGMHVSPSDGLHRALRARDEGEALDNQTAIREKRQVAEDFRDQLTFGVPTNADEAGLHQLSRQPRSGKLVVKVHLRHPLHAKLYLLFRRTRSIRLLAVLGAAT</sequence>
<dbReference type="EMBL" id="JFAX01000040">
    <property type="protein sequence ID" value="EXI64183.1"/>
    <property type="molecule type" value="Genomic_DNA"/>
</dbReference>
<comment type="caution">
    <text evidence="1">The sequence shown here is derived from an EMBL/GenBank/DDBJ whole genome shotgun (WGS) entry which is preliminary data.</text>
</comment>
<dbReference type="PATRIC" id="fig|1454001.3.peg.3810"/>
<dbReference type="STRING" id="1454001.AW08_03783"/>